<organism evidence="4 5">
    <name type="scientific">Lupinus luteus</name>
    <name type="common">European yellow lupine</name>
    <dbReference type="NCBI Taxonomy" id="3873"/>
    <lineage>
        <taxon>Eukaryota</taxon>
        <taxon>Viridiplantae</taxon>
        <taxon>Streptophyta</taxon>
        <taxon>Embryophyta</taxon>
        <taxon>Tracheophyta</taxon>
        <taxon>Spermatophyta</taxon>
        <taxon>Magnoliopsida</taxon>
        <taxon>eudicotyledons</taxon>
        <taxon>Gunneridae</taxon>
        <taxon>Pentapetalae</taxon>
        <taxon>rosids</taxon>
        <taxon>fabids</taxon>
        <taxon>Fabales</taxon>
        <taxon>Fabaceae</taxon>
        <taxon>Papilionoideae</taxon>
        <taxon>50 kb inversion clade</taxon>
        <taxon>genistoids sensu lato</taxon>
        <taxon>core genistoids</taxon>
        <taxon>Genisteae</taxon>
        <taxon>Lupinus</taxon>
    </lineage>
</organism>
<comment type="similarity">
    <text evidence="2">Belongs to the TAC family.</text>
</comment>
<evidence type="ECO:0000256" key="1">
    <source>
        <dbReference type="ARBA" id="ARBA00022604"/>
    </source>
</evidence>
<evidence type="ECO:0000313" key="5">
    <source>
        <dbReference type="Proteomes" id="UP001497480"/>
    </source>
</evidence>
<dbReference type="PANTHER" id="PTHR38366:SF1">
    <property type="entry name" value="PROTEIN TILLER ANGLE CONTROL 1"/>
    <property type="match status" value="1"/>
</dbReference>
<evidence type="ECO:0000313" key="4">
    <source>
        <dbReference type="EMBL" id="CAL0318031.1"/>
    </source>
</evidence>
<comment type="caution">
    <text evidence="4">The sequence shown here is derived from an EMBL/GenBank/DDBJ whole genome shotgun (WGS) entry which is preliminary data.</text>
</comment>
<dbReference type="GO" id="GO:0001763">
    <property type="term" value="P:morphogenesis of a branching structure"/>
    <property type="evidence" value="ECO:0007669"/>
    <property type="project" value="InterPro"/>
</dbReference>
<gene>
    <name evidence="4" type="ORF">LLUT_LOCUS19091</name>
</gene>
<keyword evidence="1" id="KW-0341">Growth regulation</keyword>
<evidence type="ECO:0000256" key="2">
    <source>
        <dbReference type="ARBA" id="ARBA00025796"/>
    </source>
</evidence>
<dbReference type="EMBL" id="CAXHTB010000013">
    <property type="protein sequence ID" value="CAL0318031.1"/>
    <property type="molecule type" value="Genomic_DNA"/>
</dbReference>
<dbReference type="Proteomes" id="UP001497480">
    <property type="component" value="Unassembled WGS sequence"/>
</dbReference>
<sequence length="273" mass="31174">MKIFSWMHKRFHHNTEKDGFAANMKKTEPTTNNVDSFIGCWEDGILTIGTLGFVPLKSNHKNDYFALENELGEQDECKEQHIQANDDDENSYNNTEMEELNPLIHNTFEHNFDDVAVSANHDANIEEMVNTSNEIMLASPVISHEIMESNESDAEADEKKKGERITLADLFLADSDVKMKLDPANVLLKSSEKSSFRAKHGLSFAKKFIPRVKDNPRPMKDIKKLMKKMLKRKIHPDLEVKNHKPESQEVTAAAIIDDHMNEASNDSTYFIPI</sequence>
<accession>A0AAV1X8H7</accession>
<dbReference type="InterPro" id="IPR044989">
    <property type="entry name" value="TAC1"/>
</dbReference>
<name>A0AAV1X8H7_LUPLU</name>
<dbReference type="PANTHER" id="PTHR38366">
    <property type="entry name" value="NAD-DEPENDENT PROTEIN DEACETYLASE HST1-LIKE PROTEIN"/>
    <property type="match status" value="1"/>
</dbReference>
<keyword evidence="5" id="KW-1185">Reference proteome</keyword>
<dbReference type="AlphaFoldDB" id="A0AAV1X8H7"/>
<protein>
    <recommendedName>
        <fullName evidence="3">Protein TILLER ANGLE CONTROL 1</fullName>
    </recommendedName>
</protein>
<reference evidence="4 5" key="1">
    <citation type="submission" date="2024-03" db="EMBL/GenBank/DDBJ databases">
        <authorList>
            <person name="Martinez-Hernandez J."/>
        </authorList>
    </citation>
    <scope>NUCLEOTIDE SEQUENCE [LARGE SCALE GENOMIC DNA]</scope>
</reference>
<proteinExistence type="inferred from homology"/>
<evidence type="ECO:0000256" key="3">
    <source>
        <dbReference type="ARBA" id="ARBA00026138"/>
    </source>
</evidence>